<dbReference type="GO" id="GO:0003676">
    <property type="term" value="F:nucleic acid binding"/>
    <property type="evidence" value="ECO:0007669"/>
    <property type="project" value="InterPro"/>
</dbReference>
<gene>
    <name evidence="1" type="ORF">AVEN_180020_1</name>
</gene>
<organism evidence="1 2">
    <name type="scientific">Araneus ventricosus</name>
    <name type="common">Orbweaver spider</name>
    <name type="synonym">Epeira ventricosa</name>
    <dbReference type="NCBI Taxonomy" id="182803"/>
    <lineage>
        <taxon>Eukaryota</taxon>
        <taxon>Metazoa</taxon>
        <taxon>Ecdysozoa</taxon>
        <taxon>Arthropoda</taxon>
        <taxon>Chelicerata</taxon>
        <taxon>Arachnida</taxon>
        <taxon>Araneae</taxon>
        <taxon>Araneomorphae</taxon>
        <taxon>Entelegynae</taxon>
        <taxon>Araneoidea</taxon>
        <taxon>Araneidae</taxon>
        <taxon>Araneus</taxon>
    </lineage>
</organism>
<sequence length="137" mass="15763">MFRYYRQNYAVLNLEYSLCVLKSCPRNHTSTTHSFREKCKRKNTVSHPVKDKYALLNLVKLQAVMNELPPRSPDLTPLDFFQCLHLKELVCRAPVTSENDLVARLHAVFTYVNTMRDVGSCAVSHSTTRASMSRNAR</sequence>
<name>A0A4Y2GYP8_ARAVE</name>
<keyword evidence="2" id="KW-1185">Reference proteome</keyword>
<evidence type="ECO:0000313" key="2">
    <source>
        <dbReference type="Proteomes" id="UP000499080"/>
    </source>
</evidence>
<dbReference type="AlphaFoldDB" id="A0A4Y2GYP8"/>
<dbReference type="Proteomes" id="UP000499080">
    <property type="component" value="Unassembled WGS sequence"/>
</dbReference>
<dbReference type="InterPro" id="IPR036397">
    <property type="entry name" value="RNaseH_sf"/>
</dbReference>
<proteinExistence type="predicted"/>
<evidence type="ECO:0000313" key="1">
    <source>
        <dbReference type="EMBL" id="GBM58019.1"/>
    </source>
</evidence>
<dbReference type="Gene3D" id="3.30.420.10">
    <property type="entry name" value="Ribonuclease H-like superfamily/Ribonuclease H"/>
    <property type="match status" value="1"/>
</dbReference>
<comment type="caution">
    <text evidence="1">The sequence shown here is derived from an EMBL/GenBank/DDBJ whole genome shotgun (WGS) entry which is preliminary data.</text>
</comment>
<accession>A0A4Y2GYP8</accession>
<reference evidence="1 2" key="1">
    <citation type="journal article" date="2019" name="Sci. Rep.">
        <title>Orb-weaving spider Araneus ventricosus genome elucidates the spidroin gene catalogue.</title>
        <authorList>
            <person name="Kono N."/>
            <person name="Nakamura H."/>
            <person name="Ohtoshi R."/>
            <person name="Moran D.A.P."/>
            <person name="Shinohara A."/>
            <person name="Yoshida Y."/>
            <person name="Fujiwara M."/>
            <person name="Mori M."/>
            <person name="Tomita M."/>
            <person name="Arakawa K."/>
        </authorList>
    </citation>
    <scope>NUCLEOTIDE SEQUENCE [LARGE SCALE GENOMIC DNA]</scope>
</reference>
<dbReference type="EMBL" id="BGPR01001618">
    <property type="protein sequence ID" value="GBM58019.1"/>
    <property type="molecule type" value="Genomic_DNA"/>
</dbReference>
<protein>
    <submittedName>
        <fullName evidence="1">Uncharacterized protein</fullName>
    </submittedName>
</protein>